<feature type="domain" description="Pepsin inhibitor-3-like repeated" evidence="7">
    <location>
        <begin position="41"/>
        <end position="107"/>
    </location>
</feature>
<dbReference type="EMBL" id="JBGFUD010003133">
    <property type="protein sequence ID" value="MFH4978364.1"/>
    <property type="molecule type" value="Genomic_DNA"/>
</dbReference>
<organism evidence="8 9">
    <name type="scientific">Gnathostoma spinigerum</name>
    <dbReference type="NCBI Taxonomy" id="75299"/>
    <lineage>
        <taxon>Eukaryota</taxon>
        <taxon>Metazoa</taxon>
        <taxon>Ecdysozoa</taxon>
        <taxon>Nematoda</taxon>
        <taxon>Chromadorea</taxon>
        <taxon>Rhabditida</taxon>
        <taxon>Spirurina</taxon>
        <taxon>Gnathostomatomorpha</taxon>
        <taxon>Gnathostomatoidea</taxon>
        <taxon>Gnathostomatidae</taxon>
        <taxon>Gnathostoma</taxon>
    </lineage>
</organism>
<keyword evidence="9" id="KW-1185">Reference proteome</keyword>
<keyword evidence="5" id="KW-1015">Disulfide bond</keyword>
<comment type="subcellular location">
    <subcellularLocation>
        <location evidence="1">Secreted</location>
    </subcellularLocation>
</comment>
<dbReference type="PANTHER" id="PTHR37969:SF1">
    <property type="entry name" value="PROTEIN CBG13105"/>
    <property type="match status" value="1"/>
</dbReference>
<evidence type="ECO:0000256" key="3">
    <source>
        <dbReference type="ARBA" id="ARBA00022525"/>
    </source>
</evidence>
<protein>
    <recommendedName>
        <fullName evidence="7">Pepsin inhibitor-3-like repeated domain-containing protein</fullName>
    </recommendedName>
</protein>
<evidence type="ECO:0000256" key="2">
    <source>
        <dbReference type="ARBA" id="ARBA00008019"/>
    </source>
</evidence>
<keyword evidence="3" id="KW-0964">Secreted</keyword>
<dbReference type="GO" id="GO:0005576">
    <property type="term" value="C:extracellular region"/>
    <property type="evidence" value="ECO:0007669"/>
    <property type="project" value="UniProtKB-SubCell"/>
</dbReference>
<dbReference type="Pfam" id="PF06394">
    <property type="entry name" value="Pepsin-I3"/>
    <property type="match status" value="2"/>
</dbReference>
<name>A0ABD6EM20_9BILA</name>
<sequence length="238" mass="26882">MCDDRLIVELLSKIVFQNFADMRTLFVLCVITLAVNANPVKRFAGVGVSSAVSGGVGCVVTGNKFFANGLYMRDLNPEEQRELAEYEKEVKAYKEEVKSIVEERQRQMKDRNSKSVTRKDLKLEIPDPPKKPSFCADIDTTQYYFPGCMVQNNKVYVGTEYARDLTPKEIDELKVFDAKMSKYQKYISSALQQQFKGLFGGNDFWALFTDRTTTPPPSTTSIAPVEAPETPNFCTAIY</sequence>
<dbReference type="SUPFAM" id="SSF55149">
    <property type="entry name" value="Pepsin inhibitor-3"/>
    <property type="match status" value="1"/>
</dbReference>
<evidence type="ECO:0000259" key="7">
    <source>
        <dbReference type="Pfam" id="PF06394"/>
    </source>
</evidence>
<feature type="domain" description="Pepsin inhibitor-3-like repeated" evidence="7">
    <location>
        <begin position="128"/>
        <end position="200"/>
    </location>
</feature>
<evidence type="ECO:0000313" key="9">
    <source>
        <dbReference type="Proteomes" id="UP001608902"/>
    </source>
</evidence>
<dbReference type="InterPro" id="IPR010480">
    <property type="entry name" value="Pepsin-I3"/>
</dbReference>
<accession>A0ABD6EM20</accession>
<dbReference type="InterPro" id="IPR051901">
    <property type="entry name" value="Protease_Inhibitor_I33"/>
</dbReference>
<dbReference type="InterPro" id="IPR038412">
    <property type="entry name" value="Pepsin-I3_sf"/>
</dbReference>
<evidence type="ECO:0000256" key="6">
    <source>
        <dbReference type="SAM" id="Coils"/>
    </source>
</evidence>
<reference evidence="8 9" key="1">
    <citation type="submission" date="2024-08" db="EMBL/GenBank/DDBJ databases">
        <title>Gnathostoma spinigerum genome.</title>
        <authorList>
            <person name="Gonzalez-Bertolin B."/>
            <person name="Monzon S."/>
            <person name="Zaballos A."/>
            <person name="Jimenez P."/>
            <person name="Dekumyoy P."/>
            <person name="Varona S."/>
            <person name="Cuesta I."/>
            <person name="Sumanam S."/>
            <person name="Adisakwattana P."/>
            <person name="Gasser R.B."/>
            <person name="Hernandez-Gonzalez A."/>
            <person name="Young N.D."/>
            <person name="Perteguer M.J."/>
        </authorList>
    </citation>
    <scope>NUCLEOTIDE SEQUENCE [LARGE SCALE GENOMIC DNA]</scope>
    <source>
        <strain evidence="8">AL3</strain>
        <tissue evidence="8">Liver</tissue>
    </source>
</reference>
<dbReference type="PANTHER" id="PTHR37969">
    <property type="entry name" value="PROTEIN CBG07421-RELATED"/>
    <property type="match status" value="1"/>
</dbReference>
<dbReference type="Gene3D" id="3.30.1120.50">
    <property type="entry name" value="Pepsin inhibitor-3"/>
    <property type="match status" value="2"/>
</dbReference>
<feature type="coiled-coil region" evidence="6">
    <location>
        <begin position="76"/>
        <end position="110"/>
    </location>
</feature>
<dbReference type="Proteomes" id="UP001608902">
    <property type="component" value="Unassembled WGS sequence"/>
</dbReference>
<evidence type="ECO:0000256" key="5">
    <source>
        <dbReference type="ARBA" id="ARBA00023157"/>
    </source>
</evidence>
<gene>
    <name evidence="8" type="ORF">AB6A40_005073</name>
</gene>
<keyword evidence="4" id="KW-0732">Signal</keyword>
<evidence type="ECO:0000256" key="1">
    <source>
        <dbReference type="ARBA" id="ARBA00004613"/>
    </source>
</evidence>
<evidence type="ECO:0000313" key="8">
    <source>
        <dbReference type="EMBL" id="MFH4978364.1"/>
    </source>
</evidence>
<evidence type="ECO:0000256" key="4">
    <source>
        <dbReference type="ARBA" id="ARBA00022729"/>
    </source>
</evidence>
<dbReference type="CDD" id="cd00225">
    <property type="entry name" value="API3"/>
    <property type="match status" value="1"/>
</dbReference>
<comment type="similarity">
    <text evidence="2">Belongs to the protease inhibitor I33 family.</text>
</comment>
<proteinExistence type="inferred from homology"/>
<comment type="caution">
    <text evidence="8">The sequence shown here is derived from an EMBL/GenBank/DDBJ whole genome shotgun (WGS) entry which is preliminary data.</text>
</comment>
<keyword evidence="6" id="KW-0175">Coiled coil</keyword>
<dbReference type="AlphaFoldDB" id="A0ABD6EM20"/>